<accession>A0A7Z9C847</accession>
<evidence type="ECO:0000256" key="5">
    <source>
        <dbReference type="ARBA" id="ARBA00022553"/>
    </source>
</evidence>
<keyword evidence="8" id="KW-0547">Nucleotide-binding</keyword>
<dbReference type="Pfam" id="PF02518">
    <property type="entry name" value="HATPase_c"/>
    <property type="match status" value="1"/>
</dbReference>
<dbReference type="Pfam" id="PF00672">
    <property type="entry name" value="HAMP"/>
    <property type="match status" value="1"/>
</dbReference>
<dbReference type="SUPFAM" id="SSF55874">
    <property type="entry name" value="ATPase domain of HSP90 chaperone/DNA topoisomerase II/histidine kinase"/>
    <property type="match status" value="1"/>
</dbReference>
<dbReference type="PROSITE" id="PS50109">
    <property type="entry name" value="HIS_KIN"/>
    <property type="match status" value="1"/>
</dbReference>
<dbReference type="InterPro" id="IPR005467">
    <property type="entry name" value="His_kinase_dom"/>
</dbReference>
<evidence type="ECO:0000256" key="7">
    <source>
        <dbReference type="ARBA" id="ARBA00022692"/>
    </source>
</evidence>
<dbReference type="InterPro" id="IPR036890">
    <property type="entry name" value="HATPase_C_sf"/>
</dbReference>
<dbReference type="GO" id="GO:0005524">
    <property type="term" value="F:ATP binding"/>
    <property type="evidence" value="ECO:0007669"/>
    <property type="project" value="UniProtKB-KW"/>
</dbReference>
<comment type="subcellular location">
    <subcellularLocation>
        <location evidence="2">Cell membrane</location>
        <topology evidence="2">Multi-pass membrane protein</topology>
    </subcellularLocation>
</comment>
<dbReference type="InterPro" id="IPR003661">
    <property type="entry name" value="HisK_dim/P_dom"/>
</dbReference>
<keyword evidence="13 16" id="KW-0472">Membrane</keyword>
<evidence type="ECO:0000256" key="8">
    <source>
        <dbReference type="ARBA" id="ARBA00022741"/>
    </source>
</evidence>
<dbReference type="EMBL" id="UYIO01000001">
    <property type="protein sequence ID" value="VDG75955.1"/>
    <property type="molecule type" value="Genomic_DNA"/>
</dbReference>
<keyword evidence="11 16" id="KW-1133">Transmembrane helix</keyword>
<comment type="caution">
    <text evidence="19">The sequence shown here is derived from an EMBL/GenBank/DDBJ whole genome shotgun (WGS) entry which is preliminary data.</text>
</comment>
<keyword evidence="5" id="KW-0597">Phosphoprotein</keyword>
<dbReference type="InterPro" id="IPR003660">
    <property type="entry name" value="HAMP_dom"/>
</dbReference>
<keyword evidence="9 19" id="KW-0418">Kinase</keyword>
<gene>
    <name evidence="19" type="primary">cusS</name>
    <name evidence="19" type="ORF">NCTC10327_00635</name>
</gene>
<dbReference type="Gene3D" id="6.10.340.10">
    <property type="match status" value="1"/>
</dbReference>
<dbReference type="InterPro" id="IPR047669">
    <property type="entry name" value="MtrAB_MtrB"/>
</dbReference>
<evidence type="ECO:0000256" key="1">
    <source>
        <dbReference type="ARBA" id="ARBA00000085"/>
    </source>
</evidence>
<dbReference type="AlphaFoldDB" id="A0A7Z9C847"/>
<sequence>MIRVFTDSGVYSGFGSRVRRILLELAEHWRGSMIARVVVTVLLVGGLTAALTGAAVANQTRDRLYSGAVKSSTEQFESTRAQAQSTFDAQSAPTSGQLQQIATALVRSQYDAQIGVVGAALLRTPGQTTGTYEVAEVATQAPAIGELISKEMRTSVPKGDGVYYQPVAIPKPGEKGESSPGIVVGAPVRLPNAGNYEFYILYSLQNQEDTARMVTRILTTATVVMLLIVLISCVVVVRFVLRPVREASQNARRVAAGVFDVRMPEEGEDEIAQLGRSFNQMAESIDDQFTRLERLSRVQQNFVSAVSHELRTPVTTIRMAGQLIYDKRHELPDSLRRTAELQHDQLINLDTMLSDLLEISRYDAGGMKLSATRANLTEIARKVVESQVPLAIDNGVRVQIVEEGDPHAKVDARRIERIIRNLVVNAIEHAEGGPVRVRVAGGPTAVAVEVSDRGIGLSKEQASHVFDRFWRADTSRVRKSGGTGLGLTIAREDALLHNGRLQAIGEPGVGSTFLLTVPREQHASWAPVLELQVAAAEPWPAPAGEIYGAPLPEPAPAPEVPAAAPQAPASAPQAPAPVLLLEALPPEGMAPEGLAPEGVAPEQAAPGGVAPEQAAPGGVAPEQAAPEAGRQDAVRGPAPDRREEE</sequence>
<feature type="region of interest" description="Disordered" evidence="15">
    <location>
        <begin position="587"/>
        <end position="645"/>
    </location>
</feature>
<dbReference type="Proteomes" id="UP000269974">
    <property type="component" value="Unassembled WGS sequence"/>
</dbReference>
<protein>
    <recommendedName>
        <fullName evidence="14">Sensor histidine kinase MtrB</fullName>
        <ecNumber evidence="3">2.7.13.3</ecNumber>
    </recommendedName>
</protein>
<evidence type="ECO:0000259" key="18">
    <source>
        <dbReference type="PROSITE" id="PS50885"/>
    </source>
</evidence>
<evidence type="ECO:0000256" key="15">
    <source>
        <dbReference type="SAM" id="MobiDB-lite"/>
    </source>
</evidence>
<comment type="catalytic activity">
    <reaction evidence="1">
        <text>ATP + protein L-histidine = ADP + protein N-phospho-L-histidine.</text>
        <dbReference type="EC" id="2.7.13.3"/>
    </reaction>
</comment>
<evidence type="ECO:0000256" key="6">
    <source>
        <dbReference type="ARBA" id="ARBA00022679"/>
    </source>
</evidence>
<dbReference type="InterPro" id="IPR003594">
    <property type="entry name" value="HATPase_dom"/>
</dbReference>
<evidence type="ECO:0000256" key="4">
    <source>
        <dbReference type="ARBA" id="ARBA00022475"/>
    </source>
</evidence>
<evidence type="ECO:0000256" key="10">
    <source>
        <dbReference type="ARBA" id="ARBA00022840"/>
    </source>
</evidence>
<feature type="domain" description="Histidine kinase" evidence="17">
    <location>
        <begin position="305"/>
        <end position="521"/>
    </location>
</feature>
<dbReference type="Gene3D" id="3.30.565.10">
    <property type="entry name" value="Histidine kinase-like ATPase, C-terminal domain"/>
    <property type="match status" value="1"/>
</dbReference>
<keyword evidence="6 19" id="KW-0808">Transferase</keyword>
<dbReference type="SMART" id="SM00304">
    <property type="entry name" value="HAMP"/>
    <property type="match status" value="1"/>
</dbReference>
<dbReference type="PANTHER" id="PTHR44936">
    <property type="entry name" value="SENSOR PROTEIN CREC"/>
    <property type="match status" value="1"/>
</dbReference>
<dbReference type="SMART" id="SM00387">
    <property type="entry name" value="HATPase_c"/>
    <property type="match status" value="1"/>
</dbReference>
<evidence type="ECO:0000256" key="3">
    <source>
        <dbReference type="ARBA" id="ARBA00012438"/>
    </source>
</evidence>
<evidence type="ECO:0000313" key="20">
    <source>
        <dbReference type="Proteomes" id="UP000269974"/>
    </source>
</evidence>
<dbReference type="PRINTS" id="PR00344">
    <property type="entry name" value="BCTRLSENSOR"/>
</dbReference>
<evidence type="ECO:0000259" key="17">
    <source>
        <dbReference type="PROSITE" id="PS50109"/>
    </source>
</evidence>
<dbReference type="Pfam" id="PF00512">
    <property type="entry name" value="HisKA"/>
    <property type="match status" value="1"/>
</dbReference>
<feature type="compositionally biased region" description="Basic and acidic residues" evidence="15">
    <location>
        <begin position="629"/>
        <end position="645"/>
    </location>
</feature>
<keyword evidence="12" id="KW-0902">Two-component regulatory system</keyword>
<feature type="domain" description="HAMP" evidence="18">
    <location>
        <begin position="238"/>
        <end position="290"/>
    </location>
</feature>
<feature type="transmembrane region" description="Helical" evidence="16">
    <location>
        <begin position="33"/>
        <end position="57"/>
    </location>
</feature>
<dbReference type="InterPro" id="IPR050980">
    <property type="entry name" value="2C_sensor_his_kinase"/>
</dbReference>
<feature type="transmembrane region" description="Helical" evidence="16">
    <location>
        <begin position="217"/>
        <end position="241"/>
    </location>
</feature>
<proteinExistence type="predicted"/>
<dbReference type="PROSITE" id="PS50885">
    <property type="entry name" value="HAMP"/>
    <property type="match status" value="1"/>
</dbReference>
<dbReference type="InterPro" id="IPR004358">
    <property type="entry name" value="Sig_transdc_His_kin-like_C"/>
</dbReference>
<dbReference type="PANTHER" id="PTHR44936:SF10">
    <property type="entry name" value="SENSOR PROTEIN RSTB"/>
    <property type="match status" value="1"/>
</dbReference>
<evidence type="ECO:0000256" key="16">
    <source>
        <dbReference type="SAM" id="Phobius"/>
    </source>
</evidence>
<evidence type="ECO:0000256" key="9">
    <source>
        <dbReference type="ARBA" id="ARBA00022777"/>
    </source>
</evidence>
<evidence type="ECO:0000256" key="2">
    <source>
        <dbReference type="ARBA" id="ARBA00004651"/>
    </source>
</evidence>
<dbReference type="InterPro" id="IPR036097">
    <property type="entry name" value="HisK_dim/P_sf"/>
</dbReference>
<organism evidence="19 20">
    <name type="scientific">Actinobaculum suis</name>
    <dbReference type="NCBI Taxonomy" id="1657"/>
    <lineage>
        <taxon>Bacteria</taxon>
        <taxon>Bacillati</taxon>
        <taxon>Actinomycetota</taxon>
        <taxon>Actinomycetes</taxon>
        <taxon>Actinomycetales</taxon>
        <taxon>Actinomycetaceae</taxon>
        <taxon>Actinobaculum</taxon>
    </lineage>
</organism>
<dbReference type="Gene3D" id="1.10.287.130">
    <property type="match status" value="1"/>
</dbReference>
<dbReference type="SMART" id="SM00388">
    <property type="entry name" value="HisKA"/>
    <property type="match status" value="1"/>
</dbReference>
<evidence type="ECO:0000256" key="13">
    <source>
        <dbReference type="ARBA" id="ARBA00023136"/>
    </source>
</evidence>
<evidence type="ECO:0000256" key="11">
    <source>
        <dbReference type="ARBA" id="ARBA00022989"/>
    </source>
</evidence>
<dbReference type="SUPFAM" id="SSF47384">
    <property type="entry name" value="Homodimeric domain of signal transducing histidine kinase"/>
    <property type="match status" value="1"/>
</dbReference>
<feature type="compositionally biased region" description="Low complexity" evidence="15">
    <location>
        <begin position="560"/>
        <end position="573"/>
    </location>
</feature>
<dbReference type="EC" id="2.7.13.3" evidence="3"/>
<keyword evidence="4" id="KW-1003">Cell membrane</keyword>
<evidence type="ECO:0000256" key="12">
    <source>
        <dbReference type="ARBA" id="ARBA00023012"/>
    </source>
</evidence>
<keyword evidence="7 16" id="KW-0812">Transmembrane</keyword>
<evidence type="ECO:0000313" key="19">
    <source>
        <dbReference type="EMBL" id="VDG75955.1"/>
    </source>
</evidence>
<dbReference type="CDD" id="cd00082">
    <property type="entry name" value="HisKA"/>
    <property type="match status" value="1"/>
</dbReference>
<keyword evidence="10" id="KW-0067">ATP-binding</keyword>
<feature type="region of interest" description="Disordered" evidence="15">
    <location>
        <begin position="545"/>
        <end position="573"/>
    </location>
</feature>
<dbReference type="NCBIfam" id="NF040691">
    <property type="entry name" value="MtrAB_MtrB"/>
    <property type="match status" value="1"/>
</dbReference>
<name>A0A7Z9C847_9ACTO</name>
<dbReference type="GO" id="GO:0000155">
    <property type="term" value="F:phosphorelay sensor kinase activity"/>
    <property type="evidence" value="ECO:0007669"/>
    <property type="project" value="InterPro"/>
</dbReference>
<evidence type="ECO:0000256" key="14">
    <source>
        <dbReference type="ARBA" id="ARBA00035305"/>
    </source>
</evidence>
<dbReference type="FunFam" id="3.30.565.10:FF:000013">
    <property type="entry name" value="Two-component sensor histidine kinase"/>
    <property type="match status" value="1"/>
</dbReference>
<dbReference type="GO" id="GO:0005886">
    <property type="term" value="C:plasma membrane"/>
    <property type="evidence" value="ECO:0007669"/>
    <property type="project" value="UniProtKB-SubCell"/>
</dbReference>
<dbReference type="CDD" id="cd06225">
    <property type="entry name" value="HAMP"/>
    <property type="match status" value="1"/>
</dbReference>
<dbReference type="SUPFAM" id="SSF158472">
    <property type="entry name" value="HAMP domain-like"/>
    <property type="match status" value="1"/>
</dbReference>
<reference evidence="19 20" key="1">
    <citation type="submission" date="2018-11" db="EMBL/GenBank/DDBJ databases">
        <authorList>
            <consortium name="Pathogen Informatics"/>
        </authorList>
    </citation>
    <scope>NUCLEOTIDE SEQUENCE [LARGE SCALE GENOMIC DNA]</scope>
    <source>
        <strain evidence="19 20">NCTC10327</strain>
    </source>
</reference>